<dbReference type="PANTHER" id="PTHR43586">
    <property type="entry name" value="CYSTEINE DESULFURASE"/>
    <property type="match status" value="1"/>
</dbReference>
<evidence type="ECO:0000259" key="1">
    <source>
        <dbReference type="Pfam" id="PF00266"/>
    </source>
</evidence>
<comment type="caution">
    <text evidence="2">The sequence shown here is derived from an EMBL/GenBank/DDBJ whole genome shotgun (WGS) entry which is preliminary data.</text>
</comment>
<dbReference type="AlphaFoldDB" id="A0AAE0XKE4"/>
<dbReference type="EMBL" id="JAULSO010000001">
    <property type="protein sequence ID" value="KAK3694950.1"/>
    <property type="molecule type" value="Genomic_DNA"/>
</dbReference>
<dbReference type="InterPro" id="IPR015421">
    <property type="entry name" value="PyrdxlP-dep_Trfase_major"/>
</dbReference>
<accession>A0AAE0XKE4</accession>
<sequence>MAVNTLNMDEVRGSFPALSSPQVFLDNAGGSQALGSVAERVRDYLVNTNVQLGATYTTGKEATRRYAEGYAAAAKYINASGDEIVLGSSTTQLFRNTSYALDFDEGDELVVSALDHEANIAPWVDLAKRQKLLLKWWLPSSDSKTNPKLLAKDLESLLTDRTRLVTCTHASNILGTIHDINGIAEVVHSRSPKALLCVDAVAYAPHREIDVKELGVDLYAYSWYKVFGPHIAMLYASPRALEQVQTLGHFFNPQNTLEEKLGLAGSSYELVSAIPAVVEYIGTGTATTKWAGIVAQEHQLAETLLSYLNARDDVTVWGETSADPALRVPTISFTVQGRSSRQLVETVEKETEFGFRWGSFYSVRLVEQFFGLGEDGVVRVSMVHYNTVDEVTALIAALDSVLARGE</sequence>
<dbReference type="InterPro" id="IPR015424">
    <property type="entry name" value="PyrdxlP-dep_Trfase"/>
</dbReference>
<reference evidence="2" key="1">
    <citation type="journal article" date="2023" name="Mol. Phylogenet. Evol.">
        <title>Genome-scale phylogeny and comparative genomics of the fungal order Sordariales.</title>
        <authorList>
            <person name="Hensen N."/>
            <person name="Bonometti L."/>
            <person name="Westerberg I."/>
            <person name="Brannstrom I.O."/>
            <person name="Guillou S."/>
            <person name="Cros-Aarteil S."/>
            <person name="Calhoun S."/>
            <person name="Haridas S."/>
            <person name="Kuo A."/>
            <person name="Mondo S."/>
            <person name="Pangilinan J."/>
            <person name="Riley R."/>
            <person name="LaButti K."/>
            <person name="Andreopoulos B."/>
            <person name="Lipzen A."/>
            <person name="Chen C."/>
            <person name="Yan M."/>
            <person name="Daum C."/>
            <person name="Ng V."/>
            <person name="Clum A."/>
            <person name="Steindorff A."/>
            <person name="Ohm R.A."/>
            <person name="Martin F."/>
            <person name="Silar P."/>
            <person name="Natvig D.O."/>
            <person name="Lalanne C."/>
            <person name="Gautier V."/>
            <person name="Ament-Velasquez S.L."/>
            <person name="Kruys A."/>
            <person name="Hutchinson M.I."/>
            <person name="Powell A.J."/>
            <person name="Barry K."/>
            <person name="Miller A.N."/>
            <person name="Grigoriev I.V."/>
            <person name="Debuchy R."/>
            <person name="Gladieux P."/>
            <person name="Hiltunen Thoren M."/>
            <person name="Johannesson H."/>
        </authorList>
    </citation>
    <scope>NUCLEOTIDE SEQUENCE</scope>
    <source>
        <strain evidence="2">CBS 314.62</strain>
    </source>
</reference>
<dbReference type="Proteomes" id="UP001270362">
    <property type="component" value="Unassembled WGS sequence"/>
</dbReference>
<evidence type="ECO:0000313" key="2">
    <source>
        <dbReference type="EMBL" id="KAK3694950.1"/>
    </source>
</evidence>
<proteinExistence type="predicted"/>
<dbReference type="InterPro" id="IPR000192">
    <property type="entry name" value="Aminotrans_V_dom"/>
</dbReference>
<dbReference type="GO" id="GO:0016740">
    <property type="term" value="F:transferase activity"/>
    <property type="evidence" value="ECO:0007669"/>
    <property type="project" value="UniProtKB-KW"/>
</dbReference>
<dbReference type="InterPro" id="IPR015422">
    <property type="entry name" value="PyrdxlP-dep_Trfase_small"/>
</dbReference>
<keyword evidence="2" id="KW-0808">Transferase</keyword>
<gene>
    <name evidence="2" type="ORF">B0T22DRAFT_87929</name>
</gene>
<evidence type="ECO:0000313" key="3">
    <source>
        <dbReference type="Proteomes" id="UP001270362"/>
    </source>
</evidence>
<dbReference type="Pfam" id="PF00266">
    <property type="entry name" value="Aminotran_5"/>
    <property type="match status" value="1"/>
</dbReference>
<dbReference type="Gene3D" id="3.40.640.10">
    <property type="entry name" value="Type I PLP-dependent aspartate aminotransferase-like (Major domain)"/>
    <property type="match status" value="1"/>
</dbReference>
<protein>
    <submittedName>
        <fullName evidence="2">Pyridoxal phosphate-dependent transferase</fullName>
    </submittedName>
</protein>
<name>A0AAE0XKE4_9PEZI</name>
<keyword evidence="3" id="KW-1185">Reference proteome</keyword>
<feature type="domain" description="Aminotransferase class V" evidence="1">
    <location>
        <begin position="23"/>
        <end position="394"/>
    </location>
</feature>
<reference evidence="2" key="2">
    <citation type="submission" date="2023-06" db="EMBL/GenBank/DDBJ databases">
        <authorList>
            <consortium name="Lawrence Berkeley National Laboratory"/>
            <person name="Haridas S."/>
            <person name="Hensen N."/>
            <person name="Bonometti L."/>
            <person name="Westerberg I."/>
            <person name="Brannstrom I.O."/>
            <person name="Guillou S."/>
            <person name="Cros-Aarteil S."/>
            <person name="Calhoun S."/>
            <person name="Kuo A."/>
            <person name="Mondo S."/>
            <person name="Pangilinan J."/>
            <person name="Riley R."/>
            <person name="Labutti K."/>
            <person name="Andreopoulos B."/>
            <person name="Lipzen A."/>
            <person name="Chen C."/>
            <person name="Yanf M."/>
            <person name="Daum C."/>
            <person name="Ng V."/>
            <person name="Clum A."/>
            <person name="Steindorff A."/>
            <person name="Ohm R."/>
            <person name="Martin F."/>
            <person name="Silar P."/>
            <person name="Natvig D."/>
            <person name="Lalanne C."/>
            <person name="Gautier V."/>
            <person name="Ament-Velasquez S.L."/>
            <person name="Kruys A."/>
            <person name="Hutchinson M.I."/>
            <person name="Powell A.J."/>
            <person name="Barry K."/>
            <person name="Miller A.N."/>
            <person name="Grigoriev I.V."/>
            <person name="Debuchy R."/>
            <person name="Gladieux P."/>
            <person name="Thoren M.H."/>
            <person name="Johannesson H."/>
        </authorList>
    </citation>
    <scope>NUCLEOTIDE SEQUENCE</scope>
    <source>
        <strain evidence="2">CBS 314.62</strain>
    </source>
</reference>
<dbReference type="Gene3D" id="3.90.1150.10">
    <property type="entry name" value="Aspartate Aminotransferase, domain 1"/>
    <property type="match status" value="1"/>
</dbReference>
<organism evidence="2 3">
    <name type="scientific">Podospora appendiculata</name>
    <dbReference type="NCBI Taxonomy" id="314037"/>
    <lineage>
        <taxon>Eukaryota</taxon>
        <taxon>Fungi</taxon>
        <taxon>Dikarya</taxon>
        <taxon>Ascomycota</taxon>
        <taxon>Pezizomycotina</taxon>
        <taxon>Sordariomycetes</taxon>
        <taxon>Sordariomycetidae</taxon>
        <taxon>Sordariales</taxon>
        <taxon>Podosporaceae</taxon>
        <taxon>Podospora</taxon>
    </lineage>
</organism>
<dbReference type="SUPFAM" id="SSF53383">
    <property type="entry name" value="PLP-dependent transferases"/>
    <property type="match status" value="1"/>
</dbReference>
<dbReference type="PANTHER" id="PTHR43586:SF21">
    <property type="entry name" value="PYRIDOXAL PHOSPHATE (PLP)-DEPENDENT ASPARTATE AMINOTRANSFERASE SUPERFAMILY"/>
    <property type="match status" value="1"/>
</dbReference>